<dbReference type="RefSeq" id="XP_001318009.1">
    <property type="nucleotide sequence ID" value="XM_001317974.1"/>
</dbReference>
<dbReference type="Pfam" id="PF04577">
    <property type="entry name" value="Glyco_transf_61"/>
    <property type="match status" value="1"/>
</dbReference>
<reference evidence="2" key="2">
    <citation type="journal article" date="2007" name="Science">
        <title>Draft genome sequence of the sexually transmitted pathogen Trichomonas vaginalis.</title>
        <authorList>
            <person name="Carlton J.M."/>
            <person name="Hirt R.P."/>
            <person name="Silva J.C."/>
            <person name="Delcher A.L."/>
            <person name="Schatz M."/>
            <person name="Zhao Q."/>
            <person name="Wortman J.R."/>
            <person name="Bidwell S.L."/>
            <person name="Alsmark U.C.M."/>
            <person name="Besteiro S."/>
            <person name="Sicheritz-Ponten T."/>
            <person name="Noel C.J."/>
            <person name="Dacks J.B."/>
            <person name="Foster P.G."/>
            <person name="Simillion C."/>
            <person name="Van de Peer Y."/>
            <person name="Miranda-Saavedra D."/>
            <person name="Barton G.J."/>
            <person name="Westrop G.D."/>
            <person name="Mueller S."/>
            <person name="Dessi D."/>
            <person name="Fiori P.L."/>
            <person name="Ren Q."/>
            <person name="Paulsen I."/>
            <person name="Zhang H."/>
            <person name="Bastida-Corcuera F.D."/>
            <person name="Simoes-Barbosa A."/>
            <person name="Brown M.T."/>
            <person name="Hayes R.D."/>
            <person name="Mukherjee M."/>
            <person name="Okumura C.Y."/>
            <person name="Schneider R."/>
            <person name="Smith A.J."/>
            <person name="Vanacova S."/>
            <person name="Villalvazo M."/>
            <person name="Haas B.J."/>
            <person name="Pertea M."/>
            <person name="Feldblyum T.V."/>
            <person name="Utterback T.R."/>
            <person name="Shu C.L."/>
            <person name="Osoegawa K."/>
            <person name="de Jong P.J."/>
            <person name="Hrdy I."/>
            <person name="Horvathova L."/>
            <person name="Zubacova Z."/>
            <person name="Dolezal P."/>
            <person name="Malik S.B."/>
            <person name="Logsdon J.M. Jr."/>
            <person name="Henze K."/>
            <person name="Gupta A."/>
            <person name="Wang C.C."/>
            <person name="Dunne R.L."/>
            <person name="Upcroft J.A."/>
            <person name="Upcroft P."/>
            <person name="White O."/>
            <person name="Salzberg S.L."/>
            <person name="Tang P."/>
            <person name="Chiu C.-H."/>
            <person name="Lee Y.-S."/>
            <person name="Embley T.M."/>
            <person name="Coombs G.H."/>
            <person name="Mottram J.C."/>
            <person name="Tachezy J."/>
            <person name="Fraser-Liggett C.M."/>
            <person name="Johnson P.J."/>
        </authorList>
    </citation>
    <scope>NUCLEOTIDE SEQUENCE [LARGE SCALE GENOMIC DNA]</scope>
    <source>
        <strain evidence="2">G3</strain>
    </source>
</reference>
<dbReference type="KEGG" id="tva:4763656"/>
<evidence type="ECO:0000259" key="1">
    <source>
        <dbReference type="Pfam" id="PF04577"/>
    </source>
</evidence>
<reference evidence="2" key="1">
    <citation type="submission" date="2006-10" db="EMBL/GenBank/DDBJ databases">
        <authorList>
            <person name="Amadeo P."/>
            <person name="Zhao Q."/>
            <person name="Wortman J."/>
            <person name="Fraser-Liggett C."/>
            <person name="Carlton J."/>
        </authorList>
    </citation>
    <scope>NUCLEOTIDE SEQUENCE</scope>
    <source>
        <strain evidence="2">G3</strain>
    </source>
</reference>
<evidence type="ECO:0000313" key="3">
    <source>
        <dbReference type="Proteomes" id="UP000001542"/>
    </source>
</evidence>
<proteinExistence type="predicted"/>
<dbReference type="InParanoid" id="A2ENK8"/>
<gene>
    <name evidence="2" type="ORF">TVAG_138550</name>
</gene>
<dbReference type="Proteomes" id="UP000001542">
    <property type="component" value="Unassembled WGS sequence"/>
</dbReference>
<dbReference type="InterPro" id="IPR049625">
    <property type="entry name" value="Glyco_transf_61_cat"/>
</dbReference>
<feature type="domain" description="Glycosyltransferase 61 catalytic" evidence="1">
    <location>
        <begin position="80"/>
        <end position="258"/>
    </location>
</feature>
<dbReference type="VEuPathDB" id="TrichDB:TVAGG3_0732930"/>
<dbReference type="VEuPathDB" id="TrichDB:TVAG_138550"/>
<accession>A2ENK8</accession>
<organism evidence="2 3">
    <name type="scientific">Trichomonas vaginalis (strain ATCC PRA-98 / G3)</name>
    <dbReference type="NCBI Taxonomy" id="412133"/>
    <lineage>
        <taxon>Eukaryota</taxon>
        <taxon>Metamonada</taxon>
        <taxon>Parabasalia</taxon>
        <taxon>Trichomonadida</taxon>
        <taxon>Trichomonadidae</taxon>
        <taxon>Trichomonas</taxon>
    </lineage>
</organism>
<evidence type="ECO:0000313" key="2">
    <source>
        <dbReference type="EMBL" id="EAY05786.1"/>
    </source>
</evidence>
<keyword evidence="3" id="KW-1185">Reference proteome</keyword>
<name>A2ENK8_TRIV3</name>
<dbReference type="GO" id="GO:0016757">
    <property type="term" value="F:glycosyltransferase activity"/>
    <property type="evidence" value="ECO:0000318"/>
    <property type="project" value="GO_Central"/>
</dbReference>
<protein>
    <recommendedName>
        <fullName evidence="1">Glycosyltransferase 61 catalytic domain-containing protein</fullName>
    </recommendedName>
</protein>
<dbReference type="EMBL" id="DS113440">
    <property type="protein sequence ID" value="EAY05786.1"/>
    <property type="molecule type" value="Genomic_DNA"/>
</dbReference>
<dbReference type="AlphaFoldDB" id="A2ENK8"/>
<sequence length="289" mass="33609">MWNDLNETKKVNVDLMSPMNNLIQIYNCYVNHVGTVVTRDNSYFWRKIDSEDRLDLGNFSVIGHYPHIFAIGYGEVNTNFGHCLEDLATPLLYFISYVPKELTKNAYFIYNGFPPVFDIILELFNIPQNRVIRFENKSFVSCDICSTITNPVPFINFFGIHGKRLHEYFLDKFELRKIKPKRYIFTNRPEDKPRCIHNLEEIMDLTKLMIPKIKWEYQEDIYNLAEASKVWASVKFWFCPVGSNVFKCYLMHPLTVIVVASCYCADAPTSAAIISGDIFCLMYNGIGGY</sequence>